<name>A0ACB8VRN0_9TELE</name>
<proteinExistence type="predicted"/>
<dbReference type="EMBL" id="CM041548">
    <property type="protein sequence ID" value="KAI3358171.1"/>
    <property type="molecule type" value="Genomic_DNA"/>
</dbReference>
<evidence type="ECO:0000313" key="2">
    <source>
        <dbReference type="Proteomes" id="UP000831701"/>
    </source>
</evidence>
<keyword evidence="2" id="KW-1185">Reference proteome</keyword>
<comment type="caution">
    <text evidence="1">The sequence shown here is derived from an EMBL/GenBank/DDBJ whole genome shotgun (WGS) entry which is preliminary data.</text>
</comment>
<gene>
    <name evidence="1" type="ORF">L3Q82_003166</name>
</gene>
<protein>
    <submittedName>
        <fullName evidence="1">Uncharacterized protein</fullName>
    </submittedName>
</protein>
<accession>A0ACB8VRN0</accession>
<evidence type="ECO:0000313" key="1">
    <source>
        <dbReference type="EMBL" id="KAI3358171.1"/>
    </source>
</evidence>
<sequence length="427" mass="48990">MDGRGDGLHNGRNRQNLHLLLFPRGDRPPADQLNAGVIAWMEFLINQGFDDFDFMIIQPEHQLDNDNQGNDNNADEDEDNNNDNVNDNNDNDIVNDDNDNDIVNDHNDNNDHEVNNDSNGVRGNNSVNNDVDETDSLPRVSRKRSIEEDEERDEESKRFRWWDEFAESSTDSDTDNNDCDYNDTIKNTDVPAECPLPGPSRKRSREHDEEDDRSCKKARQLGDRDSDSARADQDEALVATVAIWLKVQVLQTLTVSEERPLPGPSRKRSREHDEEEERSSKKARQLGDRDSDSARTGQHHALSSHSSYLDQGPGATEETDEDVNQEEEEEDRRPRKLTHSLKYFYTASSQVPNFPEFVSVGLVDEVEMNYYDSNTRRTVPKQDWMKKVTEDDPQYWERETQGLMGIEPVFKANIGTAKKRFNQTGVC</sequence>
<reference evidence="1" key="1">
    <citation type="submission" date="2022-04" db="EMBL/GenBank/DDBJ databases">
        <title>Jade perch genome.</title>
        <authorList>
            <person name="Chao B."/>
        </authorList>
    </citation>
    <scope>NUCLEOTIDE SEQUENCE</scope>
    <source>
        <strain evidence="1">CB-2022</strain>
    </source>
</reference>
<dbReference type="Proteomes" id="UP000831701">
    <property type="component" value="Chromosome 18"/>
</dbReference>
<organism evidence="1 2">
    <name type="scientific">Scortum barcoo</name>
    <name type="common">barcoo grunter</name>
    <dbReference type="NCBI Taxonomy" id="214431"/>
    <lineage>
        <taxon>Eukaryota</taxon>
        <taxon>Metazoa</taxon>
        <taxon>Chordata</taxon>
        <taxon>Craniata</taxon>
        <taxon>Vertebrata</taxon>
        <taxon>Euteleostomi</taxon>
        <taxon>Actinopterygii</taxon>
        <taxon>Neopterygii</taxon>
        <taxon>Teleostei</taxon>
        <taxon>Neoteleostei</taxon>
        <taxon>Acanthomorphata</taxon>
        <taxon>Eupercaria</taxon>
        <taxon>Centrarchiformes</taxon>
        <taxon>Terapontoidei</taxon>
        <taxon>Terapontidae</taxon>
        <taxon>Scortum</taxon>
    </lineage>
</organism>